<evidence type="ECO:0000313" key="8">
    <source>
        <dbReference type="Proteomes" id="UP000011513"/>
    </source>
</evidence>
<sequence length="163" mass="17066">MYDERTSRRHLLRGVAVTTAAGPLVAGCIGDGGGTNDAATPRGDTEPNDRTFDGWLDGVEGADSLVDRTDASDVRVRVGTEGNGGYFAFAPVVLRVSSGTTVTWEWTGVGSAHNVVAKDGSFRSELTGDEGTTFSHEFDASGVAKYACLPHRSLGMKGVVVVE</sequence>
<dbReference type="InterPro" id="IPR008972">
    <property type="entry name" value="Cupredoxin"/>
</dbReference>
<evidence type="ECO:0000313" key="7">
    <source>
        <dbReference type="EMBL" id="ELZ28471.1"/>
    </source>
</evidence>
<protein>
    <submittedName>
        <fullName evidence="7">Halocyanin</fullName>
    </submittedName>
</protein>
<dbReference type="Gene3D" id="2.60.40.420">
    <property type="entry name" value="Cupredoxins - blue copper proteins"/>
    <property type="match status" value="1"/>
</dbReference>
<dbReference type="PROSITE" id="PS51318">
    <property type="entry name" value="TAT"/>
    <property type="match status" value="1"/>
</dbReference>
<dbReference type="SUPFAM" id="SSF49503">
    <property type="entry name" value="Cupredoxins"/>
    <property type="match status" value="1"/>
</dbReference>
<keyword evidence="2" id="KW-0479">Metal-binding</keyword>
<dbReference type="InterPro" id="IPR017533">
    <property type="entry name" value="Halocyanin"/>
</dbReference>
<evidence type="ECO:0000256" key="4">
    <source>
        <dbReference type="ARBA" id="ARBA00023008"/>
    </source>
</evidence>
<dbReference type="InterPro" id="IPR006311">
    <property type="entry name" value="TAT_signal"/>
</dbReference>
<keyword evidence="3" id="KW-0249">Electron transport</keyword>
<proteinExistence type="predicted"/>
<feature type="domain" description="Blue (type 1) copper" evidence="6">
    <location>
        <begin position="78"/>
        <end position="163"/>
    </location>
</feature>
<evidence type="ECO:0000256" key="3">
    <source>
        <dbReference type="ARBA" id="ARBA00022982"/>
    </source>
</evidence>
<evidence type="ECO:0000259" key="6">
    <source>
        <dbReference type="Pfam" id="PF00127"/>
    </source>
</evidence>
<dbReference type="RefSeq" id="WP_008388265.1">
    <property type="nucleotide sequence ID" value="NZ_AOIV01000037.1"/>
</dbReference>
<organism evidence="7 8">
    <name type="scientific">Halogeometricum pallidum JCM 14848</name>
    <dbReference type="NCBI Taxonomy" id="1227487"/>
    <lineage>
        <taxon>Archaea</taxon>
        <taxon>Methanobacteriati</taxon>
        <taxon>Methanobacteriota</taxon>
        <taxon>Stenosarchaea group</taxon>
        <taxon>Halobacteria</taxon>
        <taxon>Halobacteriales</taxon>
        <taxon>Haloferacaceae</taxon>
        <taxon>Halogeometricum</taxon>
    </lineage>
</organism>
<dbReference type="InParanoid" id="M0CZ17"/>
<dbReference type="Proteomes" id="UP000011513">
    <property type="component" value="Unassembled WGS sequence"/>
</dbReference>
<dbReference type="AlphaFoldDB" id="M0CZ17"/>
<dbReference type="PROSITE" id="PS00196">
    <property type="entry name" value="COPPER_BLUE"/>
    <property type="match status" value="1"/>
</dbReference>
<accession>M0CZ17</accession>
<keyword evidence="4" id="KW-0186">Copper</keyword>
<comment type="caution">
    <text evidence="7">The sequence shown here is derived from an EMBL/GenBank/DDBJ whole genome shotgun (WGS) entry which is preliminary data.</text>
</comment>
<dbReference type="NCBIfam" id="TIGR03102">
    <property type="entry name" value="halo_cynanin"/>
    <property type="match status" value="1"/>
</dbReference>
<dbReference type="EMBL" id="AOIV01000037">
    <property type="protein sequence ID" value="ELZ28471.1"/>
    <property type="molecule type" value="Genomic_DNA"/>
</dbReference>
<dbReference type="Pfam" id="PF00127">
    <property type="entry name" value="Copper-bind"/>
    <property type="match status" value="1"/>
</dbReference>
<evidence type="ECO:0000256" key="1">
    <source>
        <dbReference type="ARBA" id="ARBA00022448"/>
    </source>
</evidence>
<keyword evidence="8" id="KW-1185">Reference proteome</keyword>
<dbReference type="InterPro" id="IPR028871">
    <property type="entry name" value="BlueCu_1_BS"/>
</dbReference>
<keyword evidence="1" id="KW-0813">Transport</keyword>
<dbReference type="PATRIC" id="fig|1227487.5.peg.3004"/>
<evidence type="ECO:0000256" key="5">
    <source>
        <dbReference type="SAM" id="MobiDB-lite"/>
    </source>
</evidence>
<dbReference type="GO" id="GO:0005507">
    <property type="term" value="F:copper ion binding"/>
    <property type="evidence" value="ECO:0007669"/>
    <property type="project" value="InterPro"/>
</dbReference>
<reference evidence="7 8" key="1">
    <citation type="journal article" date="2014" name="PLoS Genet.">
        <title>Phylogenetically driven sequencing of extremely halophilic archaea reveals strategies for static and dynamic osmo-response.</title>
        <authorList>
            <person name="Becker E.A."/>
            <person name="Seitzer P.M."/>
            <person name="Tritt A."/>
            <person name="Larsen D."/>
            <person name="Krusor M."/>
            <person name="Yao A.I."/>
            <person name="Wu D."/>
            <person name="Madern D."/>
            <person name="Eisen J.A."/>
            <person name="Darling A.E."/>
            <person name="Facciotti M.T."/>
        </authorList>
    </citation>
    <scope>NUCLEOTIDE SEQUENCE [LARGE SCALE GENOMIC DNA]</scope>
    <source>
        <strain evidence="7 8">JCM 14848</strain>
    </source>
</reference>
<dbReference type="eggNOG" id="arCOG02921">
    <property type="taxonomic scope" value="Archaea"/>
</dbReference>
<name>M0CZ17_HALPD</name>
<dbReference type="GO" id="GO:0009055">
    <property type="term" value="F:electron transfer activity"/>
    <property type="evidence" value="ECO:0007669"/>
    <property type="project" value="InterPro"/>
</dbReference>
<dbReference type="InterPro" id="IPR000923">
    <property type="entry name" value="BlueCu_1"/>
</dbReference>
<evidence type="ECO:0000256" key="2">
    <source>
        <dbReference type="ARBA" id="ARBA00022723"/>
    </source>
</evidence>
<dbReference type="CDD" id="cd04220">
    <property type="entry name" value="Halocyanin"/>
    <property type="match status" value="1"/>
</dbReference>
<gene>
    <name evidence="7" type="ORF">C474_15224</name>
</gene>
<feature type="region of interest" description="Disordered" evidence="5">
    <location>
        <begin position="29"/>
        <end position="49"/>
    </location>
</feature>
<dbReference type="PROSITE" id="PS51257">
    <property type="entry name" value="PROKAR_LIPOPROTEIN"/>
    <property type="match status" value="1"/>
</dbReference>